<gene>
    <name evidence="8" type="ORF">JFN88_04890</name>
</gene>
<dbReference type="Pfam" id="PF00296">
    <property type="entry name" value="Bac_luciferase"/>
    <property type="match status" value="1"/>
</dbReference>
<dbReference type="PANTHER" id="PTHR30011">
    <property type="entry name" value="ALKANESULFONATE MONOOXYGENASE-RELATED"/>
    <property type="match status" value="1"/>
</dbReference>
<dbReference type="PIRSF" id="PIRSF000337">
    <property type="entry name" value="NTA_MOA"/>
    <property type="match status" value="1"/>
</dbReference>
<evidence type="ECO:0000256" key="2">
    <source>
        <dbReference type="ARBA" id="ARBA00022643"/>
    </source>
</evidence>
<dbReference type="PANTHER" id="PTHR30011:SF16">
    <property type="entry name" value="C2H2 FINGER DOMAIN TRANSCRIPTION FACTOR (EUROFUNG)-RELATED"/>
    <property type="match status" value="1"/>
</dbReference>
<evidence type="ECO:0000256" key="3">
    <source>
        <dbReference type="ARBA" id="ARBA00023002"/>
    </source>
</evidence>
<reference evidence="8" key="1">
    <citation type="submission" date="2020-12" db="EMBL/GenBank/DDBJ databases">
        <authorList>
            <person name="Huq M.A."/>
        </authorList>
    </citation>
    <scope>NUCLEOTIDE SEQUENCE</scope>
    <source>
        <strain evidence="8">MAHUQ-46</strain>
    </source>
</reference>
<evidence type="ECO:0000256" key="6">
    <source>
        <dbReference type="PIRSR" id="PIRSR000337-1"/>
    </source>
</evidence>
<dbReference type="InterPro" id="IPR016215">
    <property type="entry name" value="NTA_MOA"/>
</dbReference>
<proteinExistence type="inferred from homology"/>
<dbReference type="InterPro" id="IPR051260">
    <property type="entry name" value="Diverse_substr_monoxygenases"/>
</dbReference>
<feature type="binding site" evidence="6">
    <location>
        <position position="222"/>
    </location>
    <ligand>
        <name>FMN</name>
        <dbReference type="ChEBI" id="CHEBI:58210"/>
    </ligand>
</feature>
<dbReference type="SUPFAM" id="SSF51679">
    <property type="entry name" value="Bacterial luciferase-like"/>
    <property type="match status" value="1"/>
</dbReference>
<dbReference type="EMBL" id="JAELUP010000012">
    <property type="protein sequence ID" value="MBJ6360657.1"/>
    <property type="molecule type" value="Genomic_DNA"/>
</dbReference>
<evidence type="ECO:0000256" key="5">
    <source>
        <dbReference type="ARBA" id="ARBA00033748"/>
    </source>
</evidence>
<organism evidence="8 9">
    <name type="scientific">Paenibacillus roseus</name>
    <dbReference type="NCBI Taxonomy" id="2798579"/>
    <lineage>
        <taxon>Bacteria</taxon>
        <taxon>Bacillati</taxon>
        <taxon>Bacillota</taxon>
        <taxon>Bacilli</taxon>
        <taxon>Bacillales</taxon>
        <taxon>Paenibacillaceae</taxon>
        <taxon>Paenibacillus</taxon>
    </lineage>
</organism>
<evidence type="ECO:0000256" key="4">
    <source>
        <dbReference type="ARBA" id="ARBA00023033"/>
    </source>
</evidence>
<evidence type="ECO:0000313" key="8">
    <source>
        <dbReference type="EMBL" id="MBJ6360657.1"/>
    </source>
</evidence>
<keyword evidence="2 6" id="KW-0288">FMN</keyword>
<name>A0A934MU26_9BACL</name>
<feature type="binding site" evidence="6">
    <location>
        <position position="151"/>
    </location>
    <ligand>
        <name>FMN</name>
        <dbReference type="ChEBI" id="CHEBI:58210"/>
    </ligand>
</feature>
<accession>A0A934MU26</accession>
<dbReference type="AlphaFoldDB" id="A0A934MU26"/>
<dbReference type="RefSeq" id="WP_199018208.1">
    <property type="nucleotide sequence ID" value="NZ_JAELUP010000012.1"/>
</dbReference>
<keyword evidence="4" id="KW-0503">Monooxygenase</keyword>
<dbReference type="InterPro" id="IPR036661">
    <property type="entry name" value="Luciferase-like_sf"/>
</dbReference>
<keyword evidence="3" id="KW-0560">Oxidoreductase</keyword>
<feature type="binding site" evidence="6">
    <location>
        <position position="58"/>
    </location>
    <ligand>
        <name>FMN</name>
        <dbReference type="ChEBI" id="CHEBI:58210"/>
    </ligand>
</feature>
<keyword evidence="9" id="KW-1185">Reference proteome</keyword>
<comment type="similarity">
    <text evidence="5">Belongs to the NtaA/SnaA/DszA monooxygenase family.</text>
</comment>
<dbReference type="NCBIfam" id="TIGR03860">
    <property type="entry name" value="FMN_nitrolo"/>
    <property type="match status" value="1"/>
</dbReference>
<protein>
    <submittedName>
        <fullName evidence="8">LLM class flavin-dependent oxidoreductase</fullName>
    </submittedName>
</protein>
<sequence>MGTQRQIKLGAILHGVGGNTSWWRHPDAIADSGDNFELYKAWTKKAEEGKFDFAFIADVLFINEKTSPSFLNRFEPLTIMSALASITSRIGLVATLSTSYSDPYTVARQFASLDKISKGRAGWNVVTSAQEAAVLNYGKAGQKGLEHAERYQVAEEYLQVTTGLWDSWEDDALVSDKENDIFFDPAKLHELNHQGNYFSVKGPLNITRSEQGQPVIFQAGASEAGRQLAAKWADAIFAGSQNFEDAKKYYSDIKSRAKEIGRNPDEISILIGIGPIIGRTDEEAERNYEEMTNLVSIKKALYFLEQYFEHDFSQYPLDAPFPDVGDVGRNGFQSATERVKEWAKREGLTLRQTALRFATPKPTFIGSPETIADKLQAYFEGGCADGFMIGSTSPTGLEDFVNQVVPILQQRGLFREEYEADTLRGHLGLQIPGNRYASAKPEQQTVSG</sequence>
<evidence type="ECO:0000256" key="1">
    <source>
        <dbReference type="ARBA" id="ARBA00022630"/>
    </source>
</evidence>
<feature type="binding site" evidence="6">
    <location>
        <position position="95"/>
    </location>
    <ligand>
        <name>FMN</name>
        <dbReference type="ChEBI" id="CHEBI:58210"/>
    </ligand>
</feature>
<dbReference type="Proteomes" id="UP000640274">
    <property type="component" value="Unassembled WGS sequence"/>
</dbReference>
<comment type="caution">
    <text evidence="8">The sequence shown here is derived from an EMBL/GenBank/DDBJ whole genome shotgun (WGS) entry which is preliminary data.</text>
</comment>
<dbReference type="CDD" id="cd01095">
    <property type="entry name" value="Nitrilotriacetate_monoxgenase"/>
    <property type="match status" value="1"/>
</dbReference>
<feature type="binding site" evidence="6">
    <location>
        <position position="147"/>
    </location>
    <ligand>
        <name>FMN</name>
        <dbReference type="ChEBI" id="CHEBI:58210"/>
    </ligand>
</feature>
<dbReference type="GO" id="GO:0004497">
    <property type="term" value="F:monooxygenase activity"/>
    <property type="evidence" value="ECO:0007669"/>
    <property type="project" value="UniProtKB-KW"/>
</dbReference>
<dbReference type="GO" id="GO:0016705">
    <property type="term" value="F:oxidoreductase activity, acting on paired donors, with incorporation or reduction of molecular oxygen"/>
    <property type="evidence" value="ECO:0007669"/>
    <property type="project" value="InterPro"/>
</dbReference>
<evidence type="ECO:0000313" key="9">
    <source>
        <dbReference type="Proteomes" id="UP000640274"/>
    </source>
</evidence>
<dbReference type="Gene3D" id="3.20.20.30">
    <property type="entry name" value="Luciferase-like domain"/>
    <property type="match status" value="1"/>
</dbReference>
<dbReference type="InterPro" id="IPR011251">
    <property type="entry name" value="Luciferase-like_dom"/>
</dbReference>
<keyword evidence="1 6" id="KW-0285">Flavoprotein</keyword>
<feature type="domain" description="Luciferase-like" evidence="7">
    <location>
        <begin position="31"/>
        <end position="382"/>
    </location>
</feature>
<evidence type="ECO:0000259" key="7">
    <source>
        <dbReference type="Pfam" id="PF00296"/>
    </source>
</evidence>